<evidence type="ECO:0000256" key="6">
    <source>
        <dbReference type="ARBA" id="ARBA00022741"/>
    </source>
</evidence>
<keyword evidence="10 12" id="KW-1133">Transmembrane helix</keyword>
<dbReference type="InterPro" id="IPR004014">
    <property type="entry name" value="ATPase_P-typ_cation-transptr_N"/>
</dbReference>
<dbReference type="GO" id="GO:0005886">
    <property type="term" value="C:plasma membrane"/>
    <property type="evidence" value="ECO:0007669"/>
    <property type="project" value="UniProtKB-SubCell"/>
</dbReference>
<dbReference type="EMBL" id="CP035088">
    <property type="protein sequence ID" value="QBZ90322.1"/>
    <property type="molecule type" value="Genomic_DNA"/>
</dbReference>
<dbReference type="AlphaFoldDB" id="A0A4P7PIY5"/>
<gene>
    <name evidence="14" type="ORF">EPZ47_16915</name>
</gene>
<comment type="subcellular location">
    <subcellularLocation>
        <location evidence="1">Cell membrane</location>
        <topology evidence="1">Multi-pass membrane protein</topology>
    </subcellularLocation>
</comment>
<feature type="transmembrane region" description="Helical" evidence="12">
    <location>
        <begin position="847"/>
        <end position="867"/>
    </location>
</feature>
<dbReference type="Pfam" id="PF00122">
    <property type="entry name" value="E1-E2_ATPase"/>
    <property type="match status" value="1"/>
</dbReference>
<organism evidence="14 15">
    <name type="scientific">Pseudomonas viciae</name>
    <dbReference type="NCBI Taxonomy" id="2505979"/>
    <lineage>
        <taxon>Bacteria</taxon>
        <taxon>Pseudomonadati</taxon>
        <taxon>Pseudomonadota</taxon>
        <taxon>Gammaproteobacteria</taxon>
        <taxon>Pseudomonadales</taxon>
        <taxon>Pseudomonadaceae</taxon>
        <taxon>Pseudomonas</taxon>
    </lineage>
</organism>
<keyword evidence="6" id="KW-0547">Nucleotide-binding</keyword>
<evidence type="ECO:0000256" key="10">
    <source>
        <dbReference type="ARBA" id="ARBA00022989"/>
    </source>
</evidence>
<dbReference type="Pfam" id="PF00690">
    <property type="entry name" value="Cation_ATPase_N"/>
    <property type="match status" value="1"/>
</dbReference>
<feature type="transmembrane region" description="Helical" evidence="12">
    <location>
        <begin position="257"/>
        <end position="276"/>
    </location>
</feature>
<dbReference type="InterPro" id="IPR006068">
    <property type="entry name" value="ATPase_P-typ_cation-transptr_C"/>
</dbReference>
<dbReference type="PRINTS" id="PR00120">
    <property type="entry name" value="HATPASE"/>
</dbReference>
<dbReference type="InterPro" id="IPR008250">
    <property type="entry name" value="ATPase_P-typ_transduc_dom_A_sf"/>
</dbReference>
<evidence type="ECO:0000256" key="2">
    <source>
        <dbReference type="ARBA" id="ARBA00005675"/>
    </source>
</evidence>
<dbReference type="SFLD" id="SFLDF00027">
    <property type="entry name" value="p-type_atpase"/>
    <property type="match status" value="1"/>
</dbReference>
<evidence type="ECO:0000259" key="13">
    <source>
        <dbReference type="SMART" id="SM00831"/>
    </source>
</evidence>
<keyword evidence="3" id="KW-1003">Cell membrane</keyword>
<dbReference type="PRINTS" id="PR00119">
    <property type="entry name" value="CATATPASE"/>
</dbReference>
<feature type="domain" description="Cation-transporting P-type ATPase N-terminal" evidence="13">
    <location>
        <begin position="20"/>
        <end position="94"/>
    </location>
</feature>
<dbReference type="SUPFAM" id="SSF81660">
    <property type="entry name" value="Metal cation-transporting ATPase, ATP-binding domain N"/>
    <property type="match status" value="1"/>
</dbReference>
<keyword evidence="9" id="KW-1278">Translocase</keyword>
<keyword evidence="5 12" id="KW-0812">Transmembrane</keyword>
<dbReference type="InterPro" id="IPR018303">
    <property type="entry name" value="ATPase_P-typ_P_site"/>
</dbReference>
<dbReference type="InterPro" id="IPR023298">
    <property type="entry name" value="ATPase_P-typ_TM_dom_sf"/>
</dbReference>
<dbReference type="InterPro" id="IPR023214">
    <property type="entry name" value="HAD_sf"/>
</dbReference>
<dbReference type="Gene3D" id="1.20.1110.10">
    <property type="entry name" value="Calcium-transporting ATPase, transmembrane domain"/>
    <property type="match status" value="1"/>
</dbReference>
<feature type="transmembrane region" description="Helical" evidence="12">
    <location>
        <begin position="879"/>
        <end position="898"/>
    </location>
</feature>
<sequence length="922" mass="99453">MNRPSNASQEQHPIPTDALAWYTLPAEQVLNLLEVNEQAGLSAAQVQARLERTGFNRLPESARRPAWLRFLLQFHNILIYVLLASAALTAMLQHLWDTVVIVAVVLANAVIGYVQEGKAEQAMDAIRQMLAPCAAVIRAGQRLGVAGEVLVPGDIVLLEAGDKVPADLRLLHANRLQIQEAILTGESAPVEKHTQPVRLAAPLGDRACMAFSGTLVTCGQATGVVVATGTSAEIGRISNLLSGVETLTTPLVQQMNVFARWLTLLILSVAGLLLIYGHFVRHYPFTEIFMVVVGLSVAAIPEGLPAVLTISLAVGVRAMARRNAIVRRLPAIETLGSISVICTDKTGTLTRNEMMVASVVISDLTFTVDGAGYQPTGNMNLADQLIDTANHPTLAQLGRAASLCNDAMLRQHEQAWKVEGDPMEGALLVFSAKAGINSEEERGTWARTDAIPFDAKHRFMATLHHNHDRQASIYVKGAPEQILAMCTQQRGSAGAAERLDADYWHQQANTIASKGQRVLAFAIRSVPPEHTVLQLADVQGTLTLLGLVGMIDPPRPETIQAIEQCQAAGIAVKMITGDHSGTARAIGYQIGLQNPDRVLTGLDLDAMNDGVLKEALKEVNIFARTSPEHKLRLVTLLQSNGMTVAMTGDGVNDAPALKRADAGIAMGGKGSEAAKEAADLVLADDNFASIVAAVREGRTVYDNIKKVLSWTLPTNAGETMTIIVALLFGFTLPVTAIQILWINLITAVTLGIALAFEPTEEHSMRRPPRARHEPLISGALVWHMVLVSILFLCGVNGIFSYALDRGYSVELARTLAVNTLVVMEIFHLFFIRNLYGTSFTWKAIRGTKVVWLTIAVVTVAQFAITYVPTLQKVFATEAVSFMDGLLIIGIGMAFFALIEIEKQIRLRLTEPGIEAPSAGPTV</sequence>
<evidence type="ECO:0000256" key="7">
    <source>
        <dbReference type="ARBA" id="ARBA00022840"/>
    </source>
</evidence>
<dbReference type="NCBIfam" id="TIGR01494">
    <property type="entry name" value="ATPase_P-type"/>
    <property type="match status" value="2"/>
</dbReference>
<dbReference type="SFLD" id="SFLDG00002">
    <property type="entry name" value="C1.7:_P-type_atpase_like"/>
    <property type="match status" value="1"/>
</dbReference>
<keyword evidence="7" id="KW-0067">ATP-binding</keyword>
<dbReference type="PANTHER" id="PTHR43294:SF21">
    <property type="entry name" value="CATION TRANSPORTING ATPASE"/>
    <property type="match status" value="1"/>
</dbReference>
<dbReference type="CDD" id="cd02080">
    <property type="entry name" value="P-type_ATPase_cation"/>
    <property type="match status" value="1"/>
</dbReference>
<keyword evidence="4" id="KW-0597">Phosphoprotein</keyword>
<dbReference type="InterPro" id="IPR023299">
    <property type="entry name" value="ATPase_P-typ_cyto_dom_N"/>
</dbReference>
<dbReference type="SMART" id="SM00831">
    <property type="entry name" value="Cation_ATPase_N"/>
    <property type="match status" value="1"/>
</dbReference>
<evidence type="ECO:0000256" key="1">
    <source>
        <dbReference type="ARBA" id="ARBA00004651"/>
    </source>
</evidence>
<feature type="transmembrane region" description="Helical" evidence="12">
    <location>
        <begin position="94"/>
        <end position="114"/>
    </location>
</feature>
<dbReference type="Gene3D" id="3.40.50.1000">
    <property type="entry name" value="HAD superfamily/HAD-like"/>
    <property type="match status" value="1"/>
</dbReference>
<dbReference type="InterPro" id="IPR001757">
    <property type="entry name" value="P_typ_ATPase"/>
</dbReference>
<dbReference type="InterPro" id="IPR036412">
    <property type="entry name" value="HAD-like_sf"/>
</dbReference>
<dbReference type="Proteomes" id="UP000296468">
    <property type="component" value="Chromosome"/>
</dbReference>
<dbReference type="GO" id="GO:0016887">
    <property type="term" value="F:ATP hydrolysis activity"/>
    <property type="evidence" value="ECO:0007669"/>
    <property type="project" value="InterPro"/>
</dbReference>
<feature type="transmembrane region" description="Helical" evidence="12">
    <location>
        <begin position="815"/>
        <end position="835"/>
    </location>
</feature>
<evidence type="ECO:0000256" key="5">
    <source>
        <dbReference type="ARBA" id="ARBA00022692"/>
    </source>
</evidence>
<dbReference type="FunFam" id="2.70.150.10:FF:000160">
    <property type="entry name" value="Sarcoplasmic/endoplasmic reticulum calcium ATPase 1"/>
    <property type="match status" value="1"/>
</dbReference>
<feature type="transmembrane region" description="Helical" evidence="12">
    <location>
        <begin position="66"/>
        <end position="88"/>
    </location>
</feature>
<dbReference type="Gene3D" id="3.40.1110.10">
    <property type="entry name" value="Calcium-transporting ATPase, cytoplasmic domain N"/>
    <property type="match status" value="1"/>
</dbReference>
<feature type="transmembrane region" description="Helical" evidence="12">
    <location>
        <begin position="736"/>
        <end position="756"/>
    </location>
</feature>
<dbReference type="KEGG" id="pvk:EPZ47_16915"/>
<name>A0A4P7PIY5_9PSED</name>
<dbReference type="PANTHER" id="PTHR43294">
    <property type="entry name" value="SODIUM/POTASSIUM-TRANSPORTING ATPASE SUBUNIT ALPHA"/>
    <property type="match status" value="1"/>
</dbReference>
<comment type="similarity">
    <text evidence="2">Belongs to the cation transport ATPase (P-type) (TC 3.A.3) family. Type IIA subfamily.</text>
</comment>
<keyword evidence="11 12" id="KW-0472">Membrane</keyword>
<evidence type="ECO:0000256" key="9">
    <source>
        <dbReference type="ARBA" id="ARBA00022967"/>
    </source>
</evidence>
<keyword evidence="8" id="KW-0460">Magnesium</keyword>
<dbReference type="SFLD" id="SFLDS00003">
    <property type="entry name" value="Haloacid_Dehalogenase"/>
    <property type="match status" value="1"/>
</dbReference>
<dbReference type="Pfam" id="PF00689">
    <property type="entry name" value="Cation_ATPase_C"/>
    <property type="match status" value="1"/>
</dbReference>
<evidence type="ECO:0000256" key="11">
    <source>
        <dbReference type="ARBA" id="ARBA00023136"/>
    </source>
</evidence>
<dbReference type="GO" id="GO:0015662">
    <property type="term" value="F:P-type ion transporter activity"/>
    <property type="evidence" value="ECO:0007669"/>
    <property type="project" value="UniProtKB-ARBA"/>
</dbReference>
<evidence type="ECO:0000256" key="8">
    <source>
        <dbReference type="ARBA" id="ARBA00022842"/>
    </source>
</evidence>
<dbReference type="Pfam" id="PF13246">
    <property type="entry name" value="Cation_ATPase"/>
    <property type="match status" value="1"/>
</dbReference>
<dbReference type="InterPro" id="IPR044492">
    <property type="entry name" value="P_typ_ATPase_HD_dom"/>
</dbReference>
<dbReference type="GO" id="GO:0005524">
    <property type="term" value="F:ATP binding"/>
    <property type="evidence" value="ECO:0007669"/>
    <property type="project" value="UniProtKB-KW"/>
</dbReference>
<dbReference type="Pfam" id="PF08282">
    <property type="entry name" value="Hydrolase_3"/>
    <property type="match status" value="1"/>
</dbReference>
<dbReference type="SUPFAM" id="SSF81653">
    <property type="entry name" value="Calcium ATPase, transduction domain A"/>
    <property type="match status" value="1"/>
</dbReference>
<evidence type="ECO:0000313" key="15">
    <source>
        <dbReference type="Proteomes" id="UP000296468"/>
    </source>
</evidence>
<dbReference type="PROSITE" id="PS00154">
    <property type="entry name" value="ATPASE_E1_E2"/>
    <property type="match status" value="1"/>
</dbReference>
<protein>
    <submittedName>
        <fullName evidence="14">Cation-transporting P-type ATPase</fullName>
    </submittedName>
</protein>
<evidence type="ECO:0000256" key="3">
    <source>
        <dbReference type="ARBA" id="ARBA00022475"/>
    </source>
</evidence>
<dbReference type="InterPro" id="IPR050510">
    <property type="entry name" value="Cation_transp_ATPase_P-type"/>
</dbReference>
<dbReference type="RefSeq" id="WP_135845846.1">
    <property type="nucleotide sequence ID" value="NZ_CP035088.1"/>
</dbReference>
<feature type="transmembrane region" description="Helical" evidence="12">
    <location>
        <begin position="707"/>
        <end position="730"/>
    </location>
</feature>
<dbReference type="InterPro" id="IPR059000">
    <property type="entry name" value="ATPase_P-type_domA"/>
</dbReference>
<dbReference type="Gene3D" id="2.70.150.10">
    <property type="entry name" value="Calcium-transporting ATPase, cytoplasmic transduction domain A"/>
    <property type="match status" value="1"/>
</dbReference>
<evidence type="ECO:0000256" key="4">
    <source>
        <dbReference type="ARBA" id="ARBA00022553"/>
    </source>
</evidence>
<evidence type="ECO:0000313" key="14">
    <source>
        <dbReference type="EMBL" id="QBZ90322.1"/>
    </source>
</evidence>
<evidence type="ECO:0000256" key="12">
    <source>
        <dbReference type="SAM" id="Phobius"/>
    </source>
</evidence>
<feature type="transmembrane region" description="Helical" evidence="12">
    <location>
        <begin position="288"/>
        <end position="314"/>
    </location>
</feature>
<dbReference type="SUPFAM" id="SSF81665">
    <property type="entry name" value="Calcium ATPase, transmembrane domain M"/>
    <property type="match status" value="1"/>
</dbReference>
<feature type="transmembrane region" description="Helical" evidence="12">
    <location>
        <begin position="777"/>
        <end position="803"/>
    </location>
</feature>
<dbReference type="OrthoDB" id="9814270at2"/>
<reference evidence="14 15" key="1">
    <citation type="journal article" date="2019" name="Front. Microbiol.">
        <title>In silico and Genetic Analyses of Cyclic Lipopeptide Synthetic Gene Clusters in Pseudomonas sp. 11K1.</title>
        <authorList>
            <person name="Zhao H."/>
            <person name="Liu Y.P."/>
            <person name="Zhang L.Q."/>
        </authorList>
    </citation>
    <scope>NUCLEOTIDE SEQUENCE [LARGE SCALE GENOMIC DNA]</scope>
    <source>
        <strain evidence="14 15">11K1</strain>
    </source>
</reference>
<dbReference type="SUPFAM" id="SSF56784">
    <property type="entry name" value="HAD-like"/>
    <property type="match status" value="1"/>
</dbReference>
<proteinExistence type="inferred from homology"/>
<accession>A0A4P7PIY5</accession>